<feature type="domain" description="AAA+ ATPase" evidence="10">
    <location>
        <begin position="383"/>
        <end position="569"/>
    </location>
</feature>
<dbReference type="SUPFAM" id="SSF52540">
    <property type="entry name" value="P-loop containing nucleoside triphosphate hydrolases"/>
    <property type="match status" value="6"/>
</dbReference>
<evidence type="ECO:0000256" key="5">
    <source>
        <dbReference type="ARBA" id="ARBA00022741"/>
    </source>
</evidence>
<feature type="domain" description="AAA+ ATPase" evidence="10">
    <location>
        <begin position="1742"/>
        <end position="1847"/>
    </location>
</feature>
<keyword evidence="9" id="KW-0175">Coiled coil</keyword>
<evidence type="ECO:0000256" key="4">
    <source>
        <dbReference type="ARBA" id="ARBA00017143"/>
    </source>
</evidence>
<feature type="coiled-coil region" evidence="9">
    <location>
        <begin position="1409"/>
        <end position="1443"/>
    </location>
</feature>
<dbReference type="PROSITE" id="PS00675">
    <property type="entry name" value="SIGMA54_INTERACT_1"/>
    <property type="match status" value="1"/>
</dbReference>
<dbReference type="PANTHER" id="PTHR48103">
    <property type="entry name" value="MIDASIN-RELATED"/>
    <property type="match status" value="1"/>
</dbReference>
<keyword evidence="6" id="KW-0067">ATP-binding</keyword>
<dbReference type="GO" id="GO:0005654">
    <property type="term" value="C:nucleoplasm"/>
    <property type="evidence" value="ECO:0007669"/>
    <property type="project" value="UniProtKB-SubCell"/>
</dbReference>
<name>A0A388KC20_CHABU</name>
<dbReference type="STRING" id="69332.A0A388KC20"/>
<comment type="subcellular location">
    <subcellularLocation>
        <location evidence="1">Nucleus</location>
        <location evidence="1">Nucleolus</location>
    </subcellularLocation>
    <subcellularLocation>
        <location evidence="2">Nucleus</location>
        <location evidence="2">Nucleoplasm</location>
    </subcellularLocation>
</comment>
<dbReference type="FunFam" id="3.40.50.300:FF:000142">
    <property type="entry name" value="Midasin"/>
    <property type="match status" value="2"/>
</dbReference>
<dbReference type="GO" id="GO:0005730">
    <property type="term" value="C:nucleolus"/>
    <property type="evidence" value="ECO:0007669"/>
    <property type="project" value="UniProtKB-SubCell"/>
</dbReference>
<proteinExistence type="inferred from homology"/>
<evidence type="ECO:0000259" key="10">
    <source>
        <dbReference type="SMART" id="SM00382"/>
    </source>
</evidence>
<dbReference type="InterPro" id="IPR011704">
    <property type="entry name" value="ATPase_dyneun-rel_AAA"/>
</dbReference>
<feature type="domain" description="AAA+ ATPase" evidence="10">
    <location>
        <begin position="1127"/>
        <end position="1541"/>
    </location>
</feature>
<dbReference type="Gramene" id="GBG67612">
    <property type="protein sequence ID" value="GBG67612"/>
    <property type="gene ID" value="CBR_g742"/>
</dbReference>
<dbReference type="InterPro" id="IPR003593">
    <property type="entry name" value="AAA+_ATPase"/>
</dbReference>
<keyword evidence="7" id="KW-0143">Chaperone</keyword>
<dbReference type="OrthoDB" id="2020676at2759"/>
<comment type="caution">
    <text evidence="11">The sequence shown here is derived from an EMBL/GenBank/DDBJ whole genome shotgun (WGS) entry which is preliminary data.</text>
</comment>
<keyword evidence="5" id="KW-0547">Nucleotide-binding</keyword>
<dbReference type="GO" id="GO:0016887">
    <property type="term" value="F:ATP hydrolysis activity"/>
    <property type="evidence" value="ECO:0007669"/>
    <property type="project" value="InterPro"/>
</dbReference>
<evidence type="ECO:0000256" key="9">
    <source>
        <dbReference type="SAM" id="Coils"/>
    </source>
</evidence>
<dbReference type="OMA" id="KRCAIAP"/>
<organism evidence="11 12">
    <name type="scientific">Chara braunii</name>
    <name type="common">Braun's stonewort</name>
    <dbReference type="NCBI Taxonomy" id="69332"/>
    <lineage>
        <taxon>Eukaryota</taxon>
        <taxon>Viridiplantae</taxon>
        <taxon>Streptophyta</taxon>
        <taxon>Charophyceae</taxon>
        <taxon>Charales</taxon>
        <taxon>Characeae</taxon>
        <taxon>Chara</taxon>
    </lineage>
</organism>
<evidence type="ECO:0000256" key="7">
    <source>
        <dbReference type="ARBA" id="ARBA00023186"/>
    </source>
</evidence>
<feature type="domain" description="AAA+ ATPase" evidence="10">
    <location>
        <begin position="723"/>
        <end position="993"/>
    </location>
</feature>
<protein>
    <recommendedName>
        <fullName evidence="4">Midasin</fullName>
    </recommendedName>
</protein>
<dbReference type="GO" id="GO:0000055">
    <property type="term" value="P:ribosomal large subunit export from nucleus"/>
    <property type="evidence" value="ECO:0007669"/>
    <property type="project" value="TreeGrafter"/>
</dbReference>
<keyword evidence="12" id="KW-1185">Reference proteome</keyword>
<dbReference type="Gene3D" id="3.40.50.300">
    <property type="entry name" value="P-loop containing nucleotide triphosphate hydrolases"/>
    <property type="match status" value="5"/>
</dbReference>
<dbReference type="Pfam" id="PF12775">
    <property type="entry name" value="AAA_7"/>
    <property type="match status" value="1"/>
</dbReference>
<accession>A0A388KC20</accession>
<dbReference type="InterPro" id="IPR027417">
    <property type="entry name" value="P-loop_NTPase"/>
</dbReference>
<dbReference type="Proteomes" id="UP000265515">
    <property type="component" value="Unassembled WGS sequence"/>
</dbReference>
<sequence length="1853" mass="206233">MASSRLAPMAAAMASRNFDMKNAFMRLVGRKPELRRMPAIVQLIERTDPVEDEEHVLALAQFMLVKPGITLAAGTCFRPMLLHLVERHVQALKCGSTSLFEKYRSQERNVKGGHSSHSRNTDFENTSVALSFLLCLCPQLLGTVLRYFSFAPSPFECLVSGGVTSHSHEKDGVSLLEIARATYRYMKFKPAAFRDLWNWSPFFDLLLWHSPTHGGGHRMSPDDATDMDEGGGGPSDVRWCAARTIGLLFHIGDSGLRKLFCSSGDLSQGEELQCAMRWESIEKEIAVERAAMFLYPFQSLQAEDSSTTQSIVGCEGVISAGLARHGKRKCIGKGAFVNICGIDLPAKDAGASQASPEALKGRTLVLTKTTVKNLEALVLGLCQRRPILLEGPPGVGKSVLIDEVARITGNHDIIKVHLDDQMDSKTLLGSYVCTEVPGEFKWQAGALTQAVSKGIWIVFENIDMAPFEILSALIPLLEDRKLYIPGRGEVIEAAHNFQILASVTRSGHGTMSESGARSKEILDNLWMKVTIDEVPGEELAAVLQALFRIPRPVVLKMIGTFDMMRKVSGKSAVLALGSTEAAFHISRQFSTRDLVKWCQRAADLAEGAFSGPSLPPHVREHFFLECVNCFVDMIPKINERACFMKAIAEEWGVAADRVDYYLNMHKPAVQAVANSLHVGRGHIQARDSKRRVKSAAQLVSSARFARTGHVMRLMEKIVRCIEHSEPVLLVGETGTGKTAVVQYLARQLDMPLTVLNMSQQSDSADFLGGFKPVETRAICLPLFDVFSRIFRSTFPTQQNREFLSRVQKLAEKRKWAQLLQAFRMAVGRVSKLFGRPLTLEFDEDESVERSPKRKRPLDDKVLEEWRAFAADLAKAERQVEAAQSAFAFAFVEGALVKALRLGHWLLLDEVNLAPAETLERLSGVLEATDVGKRDLPAPLKNRFTELYVDELTNREDLRTVVLQYLEGQVPKPPVDDVVNFYLTARQEAEGRLLDSANQRPEYSLRTLCRALEYVCAALPVYGFQRALYDGFCMSFLTLLERQSAPVMERLIFQFLLRSPTKPSDSVMKSLLRPPQQPSPNHILFEQFWVEGGAAEPSAQSLESANRYVLTKSVREHLKNLARAVLVRKYPILLQGPTSSGKTSLVEYLATKTGHRFVRINNHEHTDIQEYLGSYVTDSSGKLVFQEGVLVEAVRKGYWIVLDELNLAPSDVLEALNRLLDDNRELFVPELQMTIKPHPHFMLFATQNPPGIYGGRKVLSRAFRNRFMELHIDDIPDEELVVILEKRCLIPPSYAAKMVEVMKDLQRHRQSSQVFAGKHGFITPRDLFRWAERHANGYRPVRDRERIRLRFVAAVSEVQGKHLPSLSEVELNSEIQEGASVVAAIQTVISDMRAKQERREGPWAEKARKKVTGSQTLKAAEEELEALEAVAAELQSLHAEWQALFTWHDGPLVRAMRNGDMILIDEISLAEDSVLERLNSLLEPKRLLVLAERGGQVVEEIVAHPNFRLMATMNPGGDFGKKELSPALRNRFTEVWVPAIADVEDLRSIVIDRFGSENLYILAEPLLDFWQWFHHLQGGGKALSVRDILAWVTYINVAALTIGRAAAYVHGACLVLLDGIGLGMGVSEEVAQQLRKECYVYLLRRLPEEIRNEMDPSCVPSTETGLFSSSGVTNDDAMEVQHDDALEASCSTVTGVGKCPEGMFGIAPFYIGRGAHSTQGARFELGAPTTSRNALRVLRAMQLRKPVLLEGSPGVGKTSLISAIATASGHRLVRINLSEQTDMMDLLGSDLPSEGGQGGQFQWSDGVFLQALKAGDWVLLDELNLASQSILEGLNACLDHRAEVFIPELNQTFK</sequence>
<dbReference type="PANTHER" id="PTHR48103:SF2">
    <property type="entry name" value="MIDASIN"/>
    <property type="match status" value="1"/>
</dbReference>
<dbReference type="Pfam" id="PF17865">
    <property type="entry name" value="AAA_lid_5"/>
    <property type="match status" value="1"/>
</dbReference>
<evidence type="ECO:0000256" key="2">
    <source>
        <dbReference type="ARBA" id="ARBA00004642"/>
    </source>
</evidence>
<dbReference type="InterPro" id="IPR041190">
    <property type="entry name" value="Midasin_AAA_lid_5"/>
</dbReference>
<dbReference type="Pfam" id="PF21108">
    <property type="entry name" value="MDN1_4th"/>
    <property type="match status" value="1"/>
</dbReference>
<dbReference type="InterPro" id="IPR025662">
    <property type="entry name" value="Sigma_54_int_dom_ATP-bd_1"/>
</dbReference>
<reference evidence="11 12" key="1">
    <citation type="journal article" date="2018" name="Cell">
        <title>The Chara Genome: Secondary Complexity and Implications for Plant Terrestrialization.</title>
        <authorList>
            <person name="Nishiyama T."/>
            <person name="Sakayama H."/>
            <person name="Vries J.D."/>
            <person name="Buschmann H."/>
            <person name="Saint-Marcoux D."/>
            <person name="Ullrich K.K."/>
            <person name="Haas F.B."/>
            <person name="Vanderstraeten L."/>
            <person name="Becker D."/>
            <person name="Lang D."/>
            <person name="Vosolsobe S."/>
            <person name="Rombauts S."/>
            <person name="Wilhelmsson P.K.I."/>
            <person name="Janitza P."/>
            <person name="Kern R."/>
            <person name="Heyl A."/>
            <person name="Rumpler F."/>
            <person name="Villalobos L.I.A.C."/>
            <person name="Clay J.M."/>
            <person name="Skokan R."/>
            <person name="Toyoda A."/>
            <person name="Suzuki Y."/>
            <person name="Kagoshima H."/>
            <person name="Schijlen E."/>
            <person name="Tajeshwar N."/>
            <person name="Catarino B."/>
            <person name="Hetherington A.J."/>
            <person name="Saltykova A."/>
            <person name="Bonnot C."/>
            <person name="Breuninger H."/>
            <person name="Symeonidi A."/>
            <person name="Radhakrishnan G.V."/>
            <person name="Van Nieuwerburgh F."/>
            <person name="Deforce D."/>
            <person name="Chang C."/>
            <person name="Karol K.G."/>
            <person name="Hedrich R."/>
            <person name="Ulvskov P."/>
            <person name="Glockner G."/>
            <person name="Delwiche C.F."/>
            <person name="Petrasek J."/>
            <person name="Van de Peer Y."/>
            <person name="Friml J."/>
            <person name="Beilby M."/>
            <person name="Dolan L."/>
            <person name="Kohara Y."/>
            <person name="Sugano S."/>
            <person name="Fujiyama A."/>
            <person name="Delaux P.-M."/>
            <person name="Quint M."/>
            <person name="TheiBen G."/>
            <person name="Hagemann M."/>
            <person name="Harholt J."/>
            <person name="Dunand C."/>
            <person name="Zachgo S."/>
            <person name="Langdale J."/>
            <person name="Maumus F."/>
            <person name="Straeten D.V.D."/>
            <person name="Gould S.B."/>
            <person name="Rensing S.A."/>
        </authorList>
    </citation>
    <scope>NUCLEOTIDE SEQUENCE [LARGE SCALE GENOMIC DNA]</scope>
    <source>
        <strain evidence="11 12">S276</strain>
    </source>
</reference>
<dbReference type="InterPro" id="IPR048617">
    <property type="entry name" value="MDN1_AAA_lid_4"/>
</dbReference>
<dbReference type="Pfam" id="PF17867">
    <property type="entry name" value="AAA_lid_7"/>
    <property type="match status" value="2"/>
</dbReference>
<comment type="similarity">
    <text evidence="3">Belongs to the midasin family.</text>
</comment>
<keyword evidence="8" id="KW-0539">Nucleus</keyword>
<evidence type="ECO:0000313" key="12">
    <source>
        <dbReference type="Proteomes" id="UP000265515"/>
    </source>
</evidence>
<evidence type="ECO:0000313" key="11">
    <source>
        <dbReference type="EMBL" id="GBG67612.1"/>
    </source>
</evidence>
<dbReference type="CDD" id="cd00009">
    <property type="entry name" value="AAA"/>
    <property type="match status" value="2"/>
</dbReference>
<evidence type="ECO:0000256" key="8">
    <source>
        <dbReference type="ARBA" id="ARBA00023242"/>
    </source>
</evidence>
<evidence type="ECO:0000256" key="6">
    <source>
        <dbReference type="ARBA" id="ARBA00022840"/>
    </source>
</evidence>
<dbReference type="InterPro" id="IPR040848">
    <property type="entry name" value="AAA_lid_7"/>
</dbReference>
<evidence type="ECO:0000256" key="3">
    <source>
        <dbReference type="ARBA" id="ARBA00007188"/>
    </source>
</evidence>
<dbReference type="Pfam" id="PF07728">
    <property type="entry name" value="AAA_5"/>
    <property type="match status" value="4"/>
</dbReference>
<dbReference type="GO" id="GO:0005524">
    <property type="term" value="F:ATP binding"/>
    <property type="evidence" value="ECO:0007669"/>
    <property type="project" value="UniProtKB-KW"/>
</dbReference>
<dbReference type="GO" id="GO:0030687">
    <property type="term" value="C:preribosome, large subunit precursor"/>
    <property type="evidence" value="ECO:0007669"/>
    <property type="project" value="TreeGrafter"/>
</dbReference>
<dbReference type="SMART" id="SM00382">
    <property type="entry name" value="AAA"/>
    <property type="match status" value="4"/>
</dbReference>
<gene>
    <name evidence="11" type="ORF">CBR_g742</name>
</gene>
<dbReference type="FunFam" id="3.40.50.300:FF:000582">
    <property type="entry name" value="Midasin"/>
    <property type="match status" value="1"/>
</dbReference>
<dbReference type="EMBL" id="BFEA01000089">
    <property type="protein sequence ID" value="GBG67612.1"/>
    <property type="molecule type" value="Genomic_DNA"/>
</dbReference>
<evidence type="ECO:0000256" key="1">
    <source>
        <dbReference type="ARBA" id="ARBA00004604"/>
    </source>
</evidence>
<dbReference type="GO" id="GO:0000027">
    <property type="term" value="P:ribosomal large subunit assembly"/>
    <property type="evidence" value="ECO:0007669"/>
    <property type="project" value="TreeGrafter"/>
</dbReference>